<accession>A0AC34GYQ1</accession>
<name>A0AC34GYQ1_9BILA</name>
<reference evidence="2" key="1">
    <citation type="submission" date="2022-11" db="UniProtKB">
        <authorList>
            <consortium name="WormBaseParasite"/>
        </authorList>
    </citation>
    <scope>IDENTIFICATION</scope>
</reference>
<dbReference type="Proteomes" id="UP000887579">
    <property type="component" value="Unplaced"/>
</dbReference>
<evidence type="ECO:0000313" key="1">
    <source>
        <dbReference type="Proteomes" id="UP000887579"/>
    </source>
</evidence>
<organism evidence="1 2">
    <name type="scientific">Panagrolaimus sp. ES5</name>
    <dbReference type="NCBI Taxonomy" id="591445"/>
    <lineage>
        <taxon>Eukaryota</taxon>
        <taxon>Metazoa</taxon>
        <taxon>Ecdysozoa</taxon>
        <taxon>Nematoda</taxon>
        <taxon>Chromadorea</taxon>
        <taxon>Rhabditida</taxon>
        <taxon>Tylenchina</taxon>
        <taxon>Panagrolaimomorpha</taxon>
        <taxon>Panagrolaimoidea</taxon>
        <taxon>Panagrolaimidae</taxon>
        <taxon>Panagrolaimus</taxon>
    </lineage>
</organism>
<protein>
    <submittedName>
        <fullName evidence="2">RNase H type-1 domain-containing protein</fullName>
    </submittedName>
</protein>
<proteinExistence type="predicted"/>
<dbReference type="WBParaSite" id="ES5_v2.g9722.t1">
    <property type="protein sequence ID" value="ES5_v2.g9722.t1"/>
    <property type="gene ID" value="ES5_v2.g9722"/>
</dbReference>
<evidence type="ECO:0000313" key="2">
    <source>
        <dbReference type="WBParaSite" id="ES5_v2.g9722.t1"/>
    </source>
</evidence>
<sequence length="356" mass="40321">MLRSSLFNFGKVFVVQNVRYRLKCFTSVPTMTQSSSNIRSIHSSAILLQNPKKKNTDLSLKAAAASSESIPTVSITGWDGLCGIYWSDLNSMNIFIKHPTPDASHSLSAIKSATLALQQAIYERKLDNVIVKTDSEYLVKAVNTYLKKWRTNDYTKLDGTPVQHKDEYKKLDELLSKIDAKFEFVPTSGGNYVMEKLKNDQRHAKNVAKLFYGIDVYNPESKHYNVIFVCAVQSDAEKYAYGIHFKGSNNLDVKSSGEERNKTFALTYMYGIIHALNVVKSEGFKDAVIVTDDTFFLRFYHQGWKKHNGELANHSPFYQKIKGLADEFNVSFCFLPDAKNDVDFKNSVNLANEALH</sequence>